<comment type="caution">
    <text evidence="1">The sequence shown here is derived from an EMBL/GenBank/DDBJ whole genome shotgun (WGS) entry which is preliminary data.</text>
</comment>
<reference evidence="1" key="1">
    <citation type="submission" date="2022-07" db="EMBL/GenBank/DDBJ databases">
        <title>Genome Sequence of Phlebia brevispora.</title>
        <authorList>
            <person name="Buettner E."/>
        </authorList>
    </citation>
    <scope>NUCLEOTIDE SEQUENCE</scope>
    <source>
        <strain evidence="1">MPL23</strain>
    </source>
</reference>
<evidence type="ECO:0000313" key="2">
    <source>
        <dbReference type="Proteomes" id="UP001148662"/>
    </source>
</evidence>
<proteinExistence type="predicted"/>
<keyword evidence="2" id="KW-1185">Reference proteome</keyword>
<dbReference type="Proteomes" id="UP001148662">
    <property type="component" value="Unassembled WGS sequence"/>
</dbReference>
<dbReference type="EMBL" id="JANHOG010000552">
    <property type="protein sequence ID" value="KAJ3553329.1"/>
    <property type="molecule type" value="Genomic_DNA"/>
</dbReference>
<accession>A0ACC1T523</accession>
<evidence type="ECO:0000313" key="1">
    <source>
        <dbReference type="EMBL" id="KAJ3553329.1"/>
    </source>
</evidence>
<name>A0ACC1T523_9APHY</name>
<organism evidence="1 2">
    <name type="scientific">Phlebia brevispora</name>
    <dbReference type="NCBI Taxonomy" id="194682"/>
    <lineage>
        <taxon>Eukaryota</taxon>
        <taxon>Fungi</taxon>
        <taxon>Dikarya</taxon>
        <taxon>Basidiomycota</taxon>
        <taxon>Agaricomycotina</taxon>
        <taxon>Agaricomycetes</taxon>
        <taxon>Polyporales</taxon>
        <taxon>Meruliaceae</taxon>
        <taxon>Phlebia</taxon>
    </lineage>
</organism>
<sequence>MTHLQSGQIEVKGLIMQPSEPPRYPLTQVFIIKPAKHKGKQCLCQVSKCARALFDDDTSLSTITQDQYEHSAGLVFDIGGAEFALTPNAQIWPHALNTPTDGMADKIYLAECNLGRPTGSGNDFTDGQVFLERFYSVYDSANNRAGLANTALTRSKIN</sequence>
<gene>
    <name evidence="1" type="ORF">NM688_g3672</name>
</gene>
<protein>
    <submittedName>
        <fullName evidence="1">Uncharacterized protein</fullName>
    </submittedName>
</protein>